<evidence type="ECO:0000313" key="3">
    <source>
        <dbReference type="EMBL" id="CAB4131924.1"/>
    </source>
</evidence>
<dbReference type="PANTHER" id="PTHR41328:SF2">
    <property type="entry name" value="TERMINASE SMALL SUBUNIT"/>
    <property type="match status" value="1"/>
</dbReference>
<accession>A0A6J5LBQ7</accession>
<dbReference type="PANTHER" id="PTHR41328">
    <property type="entry name" value="TERMINASE SMALL SUBUNIT-RELATED"/>
    <property type="match status" value="1"/>
</dbReference>
<evidence type="ECO:0000256" key="1">
    <source>
        <dbReference type="ARBA" id="ARBA00022612"/>
    </source>
</evidence>
<sequence length="140" mass="15492">MPKFELVDLESNAFKRPLTPKQDMFVREYLIDLNATQAAIRAGYSAKTAYSIGEENLKKPEIAKAIQLGMDKRAEKAIITADEVLANIKRLAGKAEEMDDTGNALRANELLGKHLKLFTDKIEQSGNINLTVSTGIERGQ</sequence>
<keyword evidence="1" id="KW-1188">Viral release from host cell</keyword>
<dbReference type="InterPro" id="IPR005335">
    <property type="entry name" value="Terminase_ssu"/>
</dbReference>
<name>A0A6J5LBQ7_9CAUD</name>
<protein>
    <submittedName>
        <fullName evidence="3">XtmA Phage terminase, small subunit</fullName>
    </submittedName>
</protein>
<dbReference type="Pfam" id="PF03592">
    <property type="entry name" value="Terminase_2"/>
    <property type="match status" value="1"/>
</dbReference>
<proteinExistence type="predicted"/>
<dbReference type="InterPro" id="IPR052404">
    <property type="entry name" value="SPP1-like_terminase"/>
</dbReference>
<organism evidence="3">
    <name type="scientific">uncultured Caudovirales phage</name>
    <dbReference type="NCBI Taxonomy" id="2100421"/>
    <lineage>
        <taxon>Viruses</taxon>
        <taxon>Duplodnaviria</taxon>
        <taxon>Heunggongvirae</taxon>
        <taxon>Uroviricota</taxon>
        <taxon>Caudoviricetes</taxon>
        <taxon>Peduoviridae</taxon>
        <taxon>Maltschvirus</taxon>
        <taxon>Maltschvirus maltsch</taxon>
    </lineage>
</organism>
<dbReference type="Gene3D" id="1.10.10.1400">
    <property type="entry name" value="Terminase, small subunit, N-terminal DNA-binding domain, HTH motif"/>
    <property type="match status" value="1"/>
</dbReference>
<evidence type="ECO:0000256" key="2">
    <source>
        <dbReference type="ARBA" id="ARBA00023219"/>
    </source>
</evidence>
<gene>
    <name evidence="3" type="ORF">UFOVP137_35</name>
</gene>
<dbReference type="GO" id="GO:0051276">
    <property type="term" value="P:chromosome organization"/>
    <property type="evidence" value="ECO:0007669"/>
    <property type="project" value="InterPro"/>
</dbReference>
<keyword evidence="2" id="KW-0231">Viral genome packaging</keyword>
<dbReference type="InterPro" id="IPR038713">
    <property type="entry name" value="Terminase_Gp1_N_sf"/>
</dbReference>
<dbReference type="EMBL" id="LR796255">
    <property type="protein sequence ID" value="CAB4131924.1"/>
    <property type="molecule type" value="Genomic_DNA"/>
</dbReference>
<reference evidence="3" key="1">
    <citation type="submission" date="2020-04" db="EMBL/GenBank/DDBJ databases">
        <authorList>
            <person name="Chiriac C."/>
            <person name="Salcher M."/>
            <person name="Ghai R."/>
            <person name="Kavagutti S V."/>
        </authorList>
    </citation>
    <scope>NUCLEOTIDE SEQUENCE</scope>
</reference>